<dbReference type="GO" id="GO:0006189">
    <property type="term" value="P:'de novo' IMP biosynthetic process"/>
    <property type="evidence" value="ECO:0007669"/>
    <property type="project" value="InterPro"/>
</dbReference>
<evidence type="ECO:0000313" key="5">
    <source>
        <dbReference type="EMBL" id="KAF5226908.1"/>
    </source>
</evidence>
<accession>A0AAN6BU31</accession>
<dbReference type="Gene3D" id="3.40.50.1970">
    <property type="match status" value="1"/>
</dbReference>
<dbReference type="AlphaFoldDB" id="A0AAN6BU31"/>
<dbReference type="SUPFAM" id="SSF52255">
    <property type="entry name" value="N5-CAIR mutase (phosphoribosylaminoimidazole carboxylase, PurE)"/>
    <property type="match status" value="1"/>
</dbReference>
<dbReference type="EMBL" id="JAAMOD010000846">
    <property type="protein sequence ID" value="KAF5226908.1"/>
    <property type="molecule type" value="Genomic_DNA"/>
</dbReference>
<proteinExistence type="predicted"/>
<dbReference type="Proteomes" id="UP000537989">
    <property type="component" value="Unassembled WGS sequence"/>
</dbReference>
<evidence type="ECO:0000313" key="6">
    <source>
        <dbReference type="Proteomes" id="UP000537989"/>
    </source>
</evidence>
<evidence type="ECO:0000256" key="1">
    <source>
        <dbReference type="ARBA" id="ARBA00004747"/>
    </source>
</evidence>
<evidence type="ECO:0000256" key="2">
    <source>
        <dbReference type="ARBA" id="ARBA00012329"/>
    </source>
</evidence>
<dbReference type="EC" id="4.1.1.21" evidence="2"/>
<comment type="caution">
    <text evidence="5">The sequence shown here is derived from an EMBL/GenBank/DDBJ whole genome shotgun (WGS) entry which is preliminary data.</text>
</comment>
<dbReference type="GO" id="GO:0004638">
    <property type="term" value="F:phosphoribosylaminoimidazole carboxylase activity"/>
    <property type="evidence" value="ECO:0007669"/>
    <property type="project" value="UniProtKB-EC"/>
</dbReference>
<evidence type="ECO:0000259" key="4">
    <source>
        <dbReference type="Pfam" id="PF00731"/>
    </source>
</evidence>
<dbReference type="PANTHER" id="PTHR23046">
    <property type="entry name" value="PHOSPHORIBOSYLAMINOIMIDAZOLE CARBOXYLASE CATALYTIC SUBUNIT"/>
    <property type="match status" value="1"/>
</dbReference>
<evidence type="ECO:0000256" key="3">
    <source>
        <dbReference type="ARBA" id="ARBA00022755"/>
    </source>
</evidence>
<name>A0AAN6BU31_FUSAU</name>
<dbReference type="PANTHER" id="PTHR23046:SF2">
    <property type="entry name" value="PHOSPHORIBOSYLAMINOIMIDAZOLE CARBOXYLASE"/>
    <property type="match status" value="1"/>
</dbReference>
<organism evidence="5 6">
    <name type="scientific">Fusarium austroamericanum</name>
    <dbReference type="NCBI Taxonomy" id="282268"/>
    <lineage>
        <taxon>Eukaryota</taxon>
        <taxon>Fungi</taxon>
        <taxon>Dikarya</taxon>
        <taxon>Ascomycota</taxon>
        <taxon>Pezizomycotina</taxon>
        <taxon>Sordariomycetes</taxon>
        <taxon>Hypocreomycetidae</taxon>
        <taxon>Hypocreales</taxon>
        <taxon>Nectriaceae</taxon>
        <taxon>Fusarium</taxon>
    </lineage>
</organism>
<dbReference type="InterPro" id="IPR000031">
    <property type="entry name" value="PurE_dom"/>
</dbReference>
<protein>
    <recommendedName>
        <fullName evidence="2">phosphoribosylaminoimidazole carboxylase</fullName>
        <ecNumber evidence="2">4.1.1.21</ecNumber>
    </recommendedName>
</protein>
<comment type="pathway">
    <text evidence="1">Purine metabolism; IMP biosynthesis via de novo pathway; 5-amino-1-(5-phospho-D-ribosyl)imidazole-4-carboxylate from 5-amino-1-(5-phospho-D-ribosyl)imidazole (carboxylase route): step 1/1.</text>
</comment>
<reference evidence="5 6" key="1">
    <citation type="submission" date="2020-02" db="EMBL/GenBank/DDBJ databases">
        <title>Identification and distribution of gene clusters putatively required for synthesis of sphingolipid metabolism inhibitors in phylogenetically diverse species of the filamentous fungus Fusarium.</title>
        <authorList>
            <person name="Kim H.-S."/>
            <person name="Busman M."/>
            <person name="Brown D.W."/>
            <person name="Divon H."/>
            <person name="Uhlig S."/>
            <person name="Proctor R.H."/>
        </authorList>
    </citation>
    <scope>NUCLEOTIDE SEQUENCE [LARGE SCALE GENOMIC DNA]</scope>
    <source>
        <strain evidence="5 6">NRRL 2903</strain>
    </source>
</reference>
<keyword evidence="6" id="KW-1185">Reference proteome</keyword>
<feature type="domain" description="PurE" evidence="4">
    <location>
        <begin position="1"/>
        <end position="52"/>
    </location>
</feature>
<dbReference type="InterPro" id="IPR024694">
    <property type="entry name" value="PurE_prokaryotes"/>
</dbReference>
<gene>
    <name evidence="5" type="ORF">FAUST_12109</name>
</gene>
<dbReference type="Pfam" id="PF00731">
    <property type="entry name" value="AIRC"/>
    <property type="match status" value="1"/>
</dbReference>
<sequence>MDSLLSIIQIPQGIPTATVGINNSTNTALLTIRILGAFVPKYLEKMKAYQINIGEQVNGKATQLRESDVKSYLARMKK</sequence>
<keyword evidence="3" id="KW-0658">Purine biosynthesis</keyword>